<keyword evidence="7" id="KW-0694">RNA-binding</keyword>
<feature type="domain" description="RAI1-like" evidence="8">
    <location>
        <begin position="29"/>
        <end position="147"/>
    </location>
</feature>
<keyword evidence="7" id="KW-0547">Nucleotide-binding</keyword>
<evidence type="ECO:0000256" key="4">
    <source>
        <dbReference type="ARBA" id="ARBA00044692"/>
    </source>
</evidence>
<evidence type="ECO:0000259" key="8">
    <source>
        <dbReference type="Pfam" id="PF08652"/>
    </source>
</evidence>
<dbReference type="InterPro" id="IPR013961">
    <property type="entry name" value="RAI1"/>
</dbReference>
<proteinExistence type="inferred from homology"/>
<reference evidence="10" key="3">
    <citation type="submission" date="2025-08" db="UniProtKB">
        <authorList>
            <consortium name="RefSeq"/>
        </authorList>
    </citation>
    <scope>IDENTIFICATION</scope>
    <source>
        <strain evidence="10">CBS 342.82</strain>
    </source>
</reference>
<comment type="function">
    <text evidence="5">Decapping enzyme for NAD-capped RNAs: specifically hydrolyzes the nicotinamide adenine dinucleotide (NAD) cap from a subset of RNAs by removing the entire NAD moiety from the 5'-end of an NAD-capped RNA. The NAD-cap is present at the 5'-end of some RNAs and snoRNAs. In contrast to the canonical 5'-end N7 methylguanosine (m7G) cap, the NAD cap promotes mRNA decay. Also acts as a non-canonical decapping enzyme that removes the entire cap structure of m7G capped or incompletely capped RNAs. Has decapping activity toward incomplete 5'-end m7G cap mRNAs such as unmethylated 5'-end-capped RNA (cap0), while it has no activity toward 2'-O-ribose methylated m7G cap (cap1). Also possesses RNA 5'-pyrophosphohydrolase activity by hydrolyzing the 5'-end triphosphate to release pyrophosphates. Stimulates exoribonuclease activity of Rat1, allowing it to degrade RNAs with stable secondary structure more effectively.</text>
</comment>
<dbReference type="Proteomes" id="UP000504637">
    <property type="component" value="Unplaced"/>
</dbReference>
<dbReference type="GO" id="GO:0005829">
    <property type="term" value="C:cytosol"/>
    <property type="evidence" value="ECO:0007669"/>
    <property type="project" value="TreeGrafter"/>
</dbReference>
<keyword evidence="7" id="KW-0539">Nucleus</keyword>
<comment type="subcellular location">
    <subcellularLocation>
        <location evidence="7">Nucleus</location>
    </subcellularLocation>
</comment>
<dbReference type="GO" id="GO:0004518">
    <property type="term" value="F:nuclease activity"/>
    <property type="evidence" value="ECO:0007669"/>
    <property type="project" value="UniProtKB-KW"/>
</dbReference>
<evidence type="ECO:0000313" key="9">
    <source>
        <dbReference type="Proteomes" id="UP000504637"/>
    </source>
</evidence>
<name>A0A6J3M4Z2_9PEZI</name>
<reference evidence="10" key="1">
    <citation type="submission" date="2020-01" db="EMBL/GenBank/DDBJ databases">
        <authorList>
            <consortium name="DOE Joint Genome Institute"/>
            <person name="Haridas S."/>
            <person name="Albert R."/>
            <person name="Binder M."/>
            <person name="Bloem J."/>
            <person name="Labutti K."/>
            <person name="Salamov A."/>
            <person name="Andreopoulos B."/>
            <person name="Baker S.E."/>
            <person name="Barry K."/>
            <person name="Bills G."/>
            <person name="Bluhm B.H."/>
            <person name="Cannon C."/>
            <person name="Castanera R."/>
            <person name="Culley D.E."/>
            <person name="Daum C."/>
            <person name="Ezra D."/>
            <person name="Gonzalez J.B."/>
            <person name="Henrissat B."/>
            <person name="Kuo A."/>
            <person name="Liang C."/>
            <person name="Lipzen A."/>
            <person name="Lutzoni F."/>
            <person name="Magnuson J."/>
            <person name="Mondo S."/>
            <person name="Nolan M."/>
            <person name="Ohm R."/>
            <person name="Pangilinan J."/>
            <person name="Park H.-J."/>
            <person name="Ramirez L."/>
            <person name="Alfaro M."/>
            <person name="Sun H."/>
            <person name="Tritt A."/>
            <person name="Yoshinaga Y."/>
            <person name="Zwiers L.-H."/>
            <person name="Turgeon B.G."/>
            <person name="Goodwin S.B."/>
            <person name="Spatafora J.W."/>
            <person name="Crous P.W."/>
            <person name="Grigoriev I.V."/>
        </authorList>
    </citation>
    <scope>NUCLEOTIDE SEQUENCE</scope>
    <source>
        <strain evidence="10">CBS 342.82</strain>
    </source>
</reference>
<sequence length="410" mass="46690">MAFNETTTAVARFSFHDLRPFVGKSAAIKRPQEITHFSFDDQHVCHPLSDASLRYYYPPIFGDPDAGSQPRFDLSKGLDTFVKYDETTDLHIDALLDTIEKYESQIGEKVDADIVTWRGMMTKETPFDGYGEFEMNAIKFEVGDYVCSHICIFKGLGLKCVRYIEENKAPYFENLKNNQNTVPRQYGPHPQSTMMYWGYKFEVLSTLPRPWAECSRDEVEDRDNEVVDTHAQYCSIVRTGIGSHSIVLGGEVDAVKGEKPEGLDHSIPYVELKTSENFRANDSRAAEKFEKKMCRFWAQSFLLGVPTIIIGFRSPHGILERIEEWETQRIPGFVQNRGMRTWDGNVCINFASAFLDFLKQTVAGDGTWLIKRRKGAKEITISKTSDTQSPHVVTAAFRQHRTNLSSELAS</sequence>
<keyword evidence="7" id="KW-0378">Hydrolase</keyword>
<gene>
    <name evidence="10" type="ORF">K489DRAFT_388821</name>
</gene>
<feature type="domain" description="RAI1-like" evidence="8">
    <location>
        <begin position="163"/>
        <end position="397"/>
    </location>
</feature>
<dbReference type="GO" id="GO:0046872">
    <property type="term" value="F:metal ion binding"/>
    <property type="evidence" value="ECO:0007669"/>
    <property type="project" value="UniProtKB-KW"/>
</dbReference>
<dbReference type="Pfam" id="PF08652">
    <property type="entry name" value="RAI1"/>
    <property type="match status" value="2"/>
</dbReference>
<protein>
    <recommendedName>
        <fullName evidence="7">Decapping nuclease</fullName>
        <ecNumber evidence="7">3.6.1.-</ecNumber>
    </recommendedName>
</protein>
<evidence type="ECO:0000313" key="10">
    <source>
        <dbReference type="RefSeq" id="XP_033460004.1"/>
    </source>
</evidence>
<evidence type="ECO:0000256" key="6">
    <source>
        <dbReference type="ARBA" id="ARBA00048124"/>
    </source>
</evidence>
<evidence type="ECO:0000256" key="5">
    <source>
        <dbReference type="ARBA" id="ARBA00046211"/>
    </source>
</evidence>
<comment type="cofactor">
    <cofactor evidence="1 7">
        <name>a divalent metal cation</name>
        <dbReference type="ChEBI" id="CHEBI:60240"/>
    </cofactor>
</comment>
<dbReference type="PANTHER" id="PTHR12395:SF9">
    <property type="entry name" value="DECAPPING AND EXORIBONUCLEASE PROTEIN"/>
    <property type="match status" value="1"/>
</dbReference>
<comment type="catalytic activity">
    <reaction evidence="3">
        <text>a 5'-end (N(7)-methyl 5'-triphosphoguanosine)-ribonucleoside-ribonucleotide in mRNA + H2O = a (N(7)-methyl 5'-triphosphoguanosine)-nucleoside + a 5'-end phospho-ribonucleoside in mRNA + H(+)</text>
        <dbReference type="Rhea" id="RHEA:66928"/>
        <dbReference type="Rhea" id="RHEA-COMP:15692"/>
        <dbReference type="Rhea" id="RHEA-COMP:17313"/>
        <dbReference type="ChEBI" id="CHEBI:15377"/>
        <dbReference type="ChEBI" id="CHEBI:15378"/>
        <dbReference type="ChEBI" id="CHEBI:138282"/>
        <dbReference type="ChEBI" id="CHEBI:172876"/>
        <dbReference type="ChEBI" id="CHEBI:172877"/>
    </reaction>
    <physiologicalReaction direction="left-to-right" evidence="3">
        <dbReference type="Rhea" id="RHEA:66929"/>
    </physiologicalReaction>
</comment>
<comment type="catalytic activity">
    <reaction evidence="6">
        <text>a 5'-end NAD(+)-phospho-ribonucleoside in mRNA + H2O = a 5'-end phospho-ribonucleoside in mRNA + NAD(+) + H(+)</text>
        <dbReference type="Rhea" id="RHEA:60880"/>
        <dbReference type="Rhea" id="RHEA-COMP:15692"/>
        <dbReference type="Rhea" id="RHEA-COMP:15698"/>
        <dbReference type="ChEBI" id="CHEBI:15377"/>
        <dbReference type="ChEBI" id="CHEBI:15378"/>
        <dbReference type="ChEBI" id="CHEBI:57540"/>
        <dbReference type="ChEBI" id="CHEBI:138282"/>
        <dbReference type="ChEBI" id="CHEBI:144029"/>
    </reaction>
    <physiologicalReaction direction="left-to-right" evidence="6">
        <dbReference type="Rhea" id="RHEA:60881"/>
    </physiologicalReaction>
</comment>
<evidence type="ECO:0000256" key="7">
    <source>
        <dbReference type="RuleBase" id="RU367113"/>
    </source>
</evidence>
<keyword evidence="9" id="KW-1185">Reference proteome</keyword>
<dbReference type="InterPro" id="IPR039039">
    <property type="entry name" value="RAI1-like_fam"/>
</dbReference>
<dbReference type="GO" id="GO:0003723">
    <property type="term" value="F:RNA binding"/>
    <property type="evidence" value="ECO:0007669"/>
    <property type="project" value="UniProtKB-KW"/>
</dbReference>
<dbReference type="GO" id="GO:0034353">
    <property type="term" value="F:mRNA 5'-diphosphatase activity"/>
    <property type="evidence" value="ECO:0007669"/>
    <property type="project" value="TreeGrafter"/>
</dbReference>
<keyword evidence="7" id="KW-0479">Metal-binding</keyword>
<dbReference type="GeneID" id="54364249"/>
<organism evidence="10">
    <name type="scientific">Dissoconium aciculare CBS 342.82</name>
    <dbReference type="NCBI Taxonomy" id="1314786"/>
    <lineage>
        <taxon>Eukaryota</taxon>
        <taxon>Fungi</taxon>
        <taxon>Dikarya</taxon>
        <taxon>Ascomycota</taxon>
        <taxon>Pezizomycotina</taxon>
        <taxon>Dothideomycetes</taxon>
        <taxon>Dothideomycetidae</taxon>
        <taxon>Mycosphaerellales</taxon>
        <taxon>Dissoconiaceae</taxon>
        <taxon>Dissoconium</taxon>
    </lineage>
</organism>
<dbReference type="AlphaFoldDB" id="A0A6J3M4Z2"/>
<dbReference type="GO" id="GO:0000956">
    <property type="term" value="P:nuclear-transcribed mRNA catabolic process"/>
    <property type="evidence" value="ECO:0007669"/>
    <property type="project" value="TreeGrafter"/>
</dbReference>
<dbReference type="RefSeq" id="XP_033460004.1">
    <property type="nucleotide sequence ID" value="XM_033606449.1"/>
</dbReference>
<evidence type="ECO:0000256" key="3">
    <source>
        <dbReference type="ARBA" id="ARBA00044676"/>
    </source>
</evidence>
<comment type="similarity">
    <text evidence="2 7">Belongs to the DXO/Dom3Z family.</text>
</comment>
<accession>A0A6J3M4Z2</accession>
<dbReference type="GO" id="GO:0005634">
    <property type="term" value="C:nucleus"/>
    <property type="evidence" value="ECO:0007669"/>
    <property type="project" value="UniProtKB-SubCell"/>
</dbReference>
<dbReference type="EC" id="3.6.1.-" evidence="7"/>
<comment type="catalytic activity">
    <reaction evidence="4">
        <text>a 5'-end triphospho-ribonucleoside in mRNA + H2O = a 5'-end phospho-ribonucleoside in mRNA + diphosphate + H(+)</text>
        <dbReference type="Rhea" id="RHEA:78683"/>
        <dbReference type="Rhea" id="RHEA-COMP:15692"/>
        <dbReference type="Rhea" id="RHEA-COMP:17164"/>
        <dbReference type="ChEBI" id="CHEBI:15377"/>
        <dbReference type="ChEBI" id="CHEBI:15378"/>
        <dbReference type="ChEBI" id="CHEBI:33019"/>
        <dbReference type="ChEBI" id="CHEBI:138282"/>
        <dbReference type="ChEBI" id="CHEBI:167618"/>
    </reaction>
    <physiologicalReaction direction="left-to-right" evidence="4">
        <dbReference type="Rhea" id="RHEA:78684"/>
    </physiologicalReaction>
</comment>
<dbReference type="GO" id="GO:0110155">
    <property type="term" value="P:NAD-cap decapping"/>
    <property type="evidence" value="ECO:0007669"/>
    <property type="project" value="TreeGrafter"/>
</dbReference>
<keyword evidence="7" id="KW-0540">Nuclease</keyword>
<dbReference type="GO" id="GO:0000166">
    <property type="term" value="F:nucleotide binding"/>
    <property type="evidence" value="ECO:0007669"/>
    <property type="project" value="UniProtKB-KW"/>
</dbReference>
<evidence type="ECO:0000256" key="1">
    <source>
        <dbReference type="ARBA" id="ARBA00001968"/>
    </source>
</evidence>
<dbReference type="PANTHER" id="PTHR12395">
    <property type="entry name" value="DOM-3 RELATED"/>
    <property type="match status" value="1"/>
</dbReference>
<dbReference type="OrthoDB" id="5853397at2759"/>
<reference evidence="10" key="2">
    <citation type="submission" date="2020-04" db="EMBL/GenBank/DDBJ databases">
        <authorList>
            <consortium name="NCBI Genome Project"/>
        </authorList>
    </citation>
    <scope>NUCLEOTIDE SEQUENCE</scope>
    <source>
        <strain evidence="10">CBS 342.82</strain>
    </source>
</reference>
<evidence type="ECO:0000256" key="2">
    <source>
        <dbReference type="ARBA" id="ARBA00006562"/>
    </source>
</evidence>